<dbReference type="InterPro" id="IPR040570">
    <property type="entry name" value="LAL_C2"/>
</dbReference>
<dbReference type="GO" id="GO:0046872">
    <property type="term" value="F:metal ion binding"/>
    <property type="evidence" value="ECO:0007669"/>
    <property type="project" value="InterPro"/>
</dbReference>
<dbReference type="PROSITE" id="PS50975">
    <property type="entry name" value="ATP_GRASP"/>
    <property type="match status" value="1"/>
</dbReference>
<evidence type="ECO:0000256" key="1">
    <source>
        <dbReference type="ARBA" id="ARBA00022598"/>
    </source>
</evidence>
<evidence type="ECO:0000256" key="3">
    <source>
        <dbReference type="ARBA" id="ARBA00022840"/>
    </source>
</evidence>
<sequence>MNFRTLFIRPLRERELGLTTFLRRGAEIVIADHPSSDLFGLADRQIPVPSPPEAFRNGGMAEIEERVVSFARRFPLTAVTADFDYLLPLVGRLNDRLGLRGHTGASGTVCASKVRQRAALDAAGVPSPGWRAFTTRAELSAAARELGFPLVVKPGDRSNSAAVRYVAREAELDAAYAAAVEQSWTGEYLVEQYLDGPEVSVEAITFRGCTEVIAVTDKEIGQPPRFLKLGAEVPSRLPSDVLDGVREVAVAAIAALGVTDSPSHTELRITAEGPKVVEVNARVGGLFLAQMVQAATGVNLYDAWFDVVHGRPPRLAPTRSAVAVRRCVSDGAGEVAAVDVGTQPVEEAERHVLTRCHVKPGAVLKPAEDNFDVRAVHVAAAPTREEAVAAAERLVGTLGIRVRELQW</sequence>
<organism evidence="6 7">
    <name type="scientific">Amycolatopsis sacchari</name>
    <dbReference type="NCBI Taxonomy" id="115433"/>
    <lineage>
        <taxon>Bacteria</taxon>
        <taxon>Bacillati</taxon>
        <taxon>Actinomycetota</taxon>
        <taxon>Actinomycetes</taxon>
        <taxon>Pseudonocardiales</taxon>
        <taxon>Pseudonocardiaceae</taxon>
        <taxon>Amycolatopsis</taxon>
    </lineage>
</organism>
<dbReference type="PANTHER" id="PTHR43585">
    <property type="entry name" value="FUMIPYRROLE BIOSYNTHESIS PROTEIN C"/>
    <property type="match status" value="1"/>
</dbReference>
<evidence type="ECO:0000256" key="4">
    <source>
        <dbReference type="PROSITE-ProRule" id="PRU00409"/>
    </source>
</evidence>
<accession>A0A1I3XCS3</accession>
<dbReference type="STRING" id="115433.SAMN05421835_11524"/>
<dbReference type="PANTHER" id="PTHR43585:SF2">
    <property type="entry name" value="ATP-GRASP ENZYME FSQD"/>
    <property type="match status" value="1"/>
</dbReference>
<evidence type="ECO:0000259" key="5">
    <source>
        <dbReference type="PROSITE" id="PS50975"/>
    </source>
</evidence>
<gene>
    <name evidence="6" type="ORF">SAMN05421835_11524</name>
</gene>
<dbReference type="Proteomes" id="UP000199025">
    <property type="component" value="Unassembled WGS sequence"/>
</dbReference>
<evidence type="ECO:0000313" key="6">
    <source>
        <dbReference type="EMBL" id="SFK17304.1"/>
    </source>
</evidence>
<keyword evidence="6" id="KW-0456">Lyase</keyword>
<protein>
    <submittedName>
        <fullName evidence="6">Argininosuccinate lyase</fullName>
    </submittedName>
</protein>
<keyword evidence="1" id="KW-0436">Ligase</keyword>
<dbReference type="Pfam" id="PF13535">
    <property type="entry name" value="ATP-grasp_4"/>
    <property type="match status" value="1"/>
</dbReference>
<name>A0A1I3XCS3_9PSEU</name>
<feature type="domain" description="ATP-grasp" evidence="5">
    <location>
        <begin position="117"/>
        <end position="309"/>
    </location>
</feature>
<keyword evidence="3 4" id="KW-0067">ATP-binding</keyword>
<dbReference type="SUPFAM" id="SSF56059">
    <property type="entry name" value="Glutathione synthetase ATP-binding domain-like"/>
    <property type="match status" value="1"/>
</dbReference>
<dbReference type="InterPro" id="IPR011761">
    <property type="entry name" value="ATP-grasp"/>
</dbReference>
<evidence type="ECO:0000313" key="7">
    <source>
        <dbReference type="Proteomes" id="UP000199025"/>
    </source>
</evidence>
<dbReference type="GO" id="GO:0005524">
    <property type="term" value="F:ATP binding"/>
    <property type="evidence" value="ECO:0007669"/>
    <property type="project" value="UniProtKB-UniRule"/>
</dbReference>
<evidence type="ECO:0000256" key="2">
    <source>
        <dbReference type="ARBA" id="ARBA00022741"/>
    </source>
</evidence>
<dbReference type="EMBL" id="FORP01000015">
    <property type="protein sequence ID" value="SFK17304.1"/>
    <property type="molecule type" value="Genomic_DNA"/>
</dbReference>
<dbReference type="AlphaFoldDB" id="A0A1I3XCS3"/>
<dbReference type="GO" id="GO:0016874">
    <property type="term" value="F:ligase activity"/>
    <property type="evidence" value="ECO:0007669"/>
    <property type="project" value="UniProtKB-KW"/>
</dbReference>
<dbReference type="Pfam" id="PF18603">
    <property type="entry name" value="LAL_C2"/>
    <property type="match status" value="1"/>
</dbReference>
<dbReference type="SMART" id="SM01209">
    <property type="entry name" value="GARS_A"/>
    <property type="match status" value="1"/>
</dbReference>
<keyword evidence="7" id="KW-1185">Reference proteome</keyword>
<dbReference type="InterPro" id="IPR052032">
    <property type="entry name" value="ATP-dep_AA_Ligase"/>
</dbReference>
<reference evidence="6 7" key="1">
    <citation type="submission" date="2016-10" db="EMBL/GenBank/DDBJ databases">
        <authorList>
            <person name="de Groot N.N."/>
        </authorList>
    </citation>
    <scope>NUCLEOTIDE SEQUENCE [LARGE SCALE GENOMIC DNA]</scope>
    <source>
        <strain evidence="6 7">DSM 44468</strain>
    </source>
</reference>
<proteinExistence type="predicted"/>
<dbReference type="Gene3D" id="3.30.470.20">
    <property type="entry name" value="ATP-grasp fold, B domain"/>
    <property type="match status" value="1"/>
</dbReference>
<dbReference type="RefSeq" id="WP_091511271.1">
    <property type="nucleotide sequence ID" value="NZ_FORP01000015.1"/>
</dbReference>
<dbReference type="OrthoDB" id="6964321at2"/>
<dbReference type="GO" id="GO:0016829">
    <property type="term" value="F:lyase activity"/>
    <property type="evidence" value="ECO:0007669"/>
    <property type="project" value="UniProtKB-KW"/>
</dbReference>
<keyword evidence="2 4" id="KW-0547">Nucleotide-binding</keyword>